<dbReference type="OrthoDB" id="2773799at2759"/>
<dbReference type="InterPro" id="IPR032675">
    <property type="entry name" value="LRR_dom_sf"/>
</dbReference>
<sequence length="509" mass="56687">MHHALLINEVVEHIAEGVGTEDDQTLLEMSLVCRAFFDPAMNVRWRVLSDIDHLIRVLPVEILDGIEVDEEAHAVFTRPPSELEWQRFAQYARRVRALDCWQLSFSIMSSYVDIIIDHFPYGQLFPNLHTLRSNSLLPSSRLLQSPLRHLKLKKIHSHRMEDIMDALPACASTLETIFMDTMTCGAYCQSEDLSQKFSEALGKMEKLTQVFVALPFPSAIQHLSTLSTLRELSLHKFTALDTATLRFPALTYLMFWLEAVNIPALAPFLKNLEAPILQELSVYPQVDFDSLRNTANHNRPLAMNLQAILREISHLTTLRIFTFDAHCGEDTSPLYNTHILDGHMLAPLFSLRDLETLRLSTWPARLSLADTEAMARAWPRIERLCISDGASATLPAALDLLPVDAVLPFACLCPALVSLRLPLQITHAPLHAPSPPTLAAKRVDLGVVAVQPDVAGDVVRLLARLCRCVRVMGTGDEQAQKALKLRMDEVRDAEQAAARGGEGAGPGGI</sequence>
<dbReference type="Gene3D" id="3.80.10.10">
    <property type="entry name" value="Ribonuclease Inhibitor"/>
    <property type="match status" value="1"/>
</dbReference>
<reference evidence="1 2" key="1">
    <citation type="submission" date="2021-08" db="EMBL/GenBank/DDBJ databases">
        <title>Draft Genome Sequence of Phanerochaete sordida strain YK-624.</title>
        <authorList>
            <person name="Mori T."/>
            <person name="Dohra H."/>
            <person name="Suzuki T."/>
            <person name="Kawagishi H."/>
            <person name="Hirai H."/>
        </authorList>
    </citation>
    <scope>NUCLEOTIDE SEQUENCE [LARGE SCALE GENOMIC DNA]</scope>
    <source>
        <strain evidence="1 2">YK-624</strain>
    </source>
</reference>
<protein>
    <recommendedName>
        <fullName evidence="3">F-box domain-containing protein</fullName>
    </recommendedName>
</protein>
<evidence type="ECO:0000313" key="2">
    <source>
        <dbReference type="Proteomes" id="UP000703269"/>
    </source>
</evidence>
<dbReference type="EMBL" id="BPQB01000051">
    <property type="protein sequence ID" value="GJE95704.1"/>
    <property type="molecule type" value="Genomic_DNA"/>
</dbReference>
<evidence type="ECO:0008006" key="3">
    <source>
        <dbReference type="Google" id="ProtNLM"/>
    </source>
</evidence>
<organism evidence="1 2">
    <name type="scientific">Phanerochaete sordida</name>
    <dbReference type="NCBI Taxonomy" id="48140"/>
    <lineage>
        <taxon>Eukaryota</taxon>
        <taxon>Fungi</taxon>
        <taxon>Dikarya</taxon>
        <taxon>Basidiomycota</taxon>
        <taxon>Agaricomycotina</taxon>
        <taxon>Agaricomycetes</taxon>
        <taxon>Polyporales</taxon>
        <taxon>Phanerochaetaceae</taxon>
        <taxon>Phanerochaete</taxon>
    </lineage>
</organism>
<dbReference type="SUPFAM" id="SSF52047">
    <property type="entry name" value="RNI-like"/>
    <property type="match status" value="1"/>
</dbReference>
<accession>A0A9P3GLL3</accession>
<keyword evidence="2" id="KW-1185">Reference proteome</keyword>
<gene>
    <name evidence="1" type="ORF">PsYK624_118900</name>
</gene>
<comment type="caution">
    <text evidence="1">The sequence shown here is derived from an EMBL/GenBank/DDBJ whole genome shotgun (WGS) entry which is preliminary data.</text>
</comment>
<name>A0A9P3GLL3_9APHY</name>
<dbReference type="AlphaFoldDB" id="A0A9P3GLL3"/>
<evidence type="ECO:0000313" key="1">
    <source>
        <dbReference type="EMBL" id="GJE95704.1"/>
    </source>
</evidence>
<proteinExistence type="predicted"/>
<dbReference type="Proteomes" id="UP000703269">
    <property type="component" value="Unassembled WGS sequence"/>
</dbReference>